<feature type="signal peptide" evidence="7">
    <location>
        <begin position="1"/>
        <end position="17"/>
    </location>
</feature>
<dbReference type="EMBL" id="JBCGBO010000003">
    <property type="protein sequence ID" value="KAK9216505.1"/>
    <property type="molecule type" value="Genomic_DNA"/>
</dbReference>
<comment type="subcellular location">
    <subcellularLocation>
        <location evidence="1">Membrane</location>
    </subcellularLocation>
</comment>
<reference evidence="9 10" key="1">
    <citation type="submission" date="2024-05" db="EMBL/GenBank/DDBJ databases">
        <title>Haplotype-resolved chromosome-level genome assembly of Huyou (Citrus changshanensis).</title>
        <authorList>
            <person name="Miao C."/>
            <person name="Chen W."/>
            <person name="Wu Y."/>
            <person name="Wang L."/>
            <person name="Zhao S."/>
            <person name="Grierson D."/>
            <person name="Xu C."/>
            <person name="Chen K."/>
        </authorList>
    </citation>
    <scope>NUCLEOTIDE SEQUENCE [LARGE SCALE GENOMIC DNA]</scope>
    <source>
        <strain evidence="9">01-14</strain>
        <tissue evidence="9">Leaf</tissue>
    </source>
</reference>
<dbReference type="PANTHER" id="PTHR47652:SF3">
    <property type="entry name" value="MITOCHONDRIAL IMPORT INNER MEMBRANE TRANSLOCASE SUBUNIT TIM44"/>
    <property type="match status" value="1"/>
</dbReference>
<evidence type="ECO:0000256" key="1">
    <source>
        <dbReference type="ARBA" id="ARBA00004370"/>
    </source>
</evidence>
<evidence type="ECO:0000256" key="5">
    <source>
        <dbReference type="SAM" id="MobiDB-lite"/>
    </source>
</evidence>
<dbReference type="GO" id="GO:0016020">
    <property type="term" value="C:membrane"/>
    <property type="evidence" value="ECO:0007669"/>
    <property type="project" value="UniProtKB-SubCell"/>
</dbReference>
<feature type="region of interest" description="Disordered" evidence="5">
    <location>
        <begin position="200"/>
        <end position="245"/>
    </location>
</feature>
<evidence type="ECO:0000313" key="10">
    <source>
        <dbReference type="Proteomes" id="UP001428341"/>
    </source>
</evidence>
<dbReference type="InterPro" id="IPR025423">
    <property type="entry name" value="TMEM205-like"/>
</dbReference>
<gene>
    <name evidence="9" type="ORF">WN944_008514</name>
</gene>
<feature type="compositionally biased region" description="Polar residues" evidence="5">
    <location>
        <begin position="445"/>
        <end position="459"/>
    </location>
</feature>
<feature type="domain" description="TMEM205-like" evidence="8">
    <location>
        <begin position="333"/>
        <end position="431"/>
    </location>
</feature>
<comment type="caution">
    <text evidence="9">The sequence shown here is derived from an EMBL/GenBank/DDBJ whole genome shotgun (WGS) entry which is preliminary data.</text>
</comment>
<dbReference type="PANTHER" id="PTHR47652">
    <property type="entry name" value="MITOCHONDRIAL IMPORT INNER MEMBRANE TRANSLOCASE SUBUNIT TIM44"/>
    <property type="match status" value="1"/>
</dbReference>
<keyword evidence="10" id="KW-1185">Reference proteome</keyword>
<keyword evidence="4 6" id="KW-0472">Membrane</keyword>
<feature type="chain" id="PRO_5042844805" description="TMEM205-like domain-containing protein" evidence="7">
    <location>
        <begin position="18"/>
        <end position="524"/>
    </location>
</feature>
<feature type="transmembrane region" description="Helical" evidence="6">
    <location>
        <begin position="493"/>
        <end position="514"/>
    </location>
</feature>
<evidence type="ECO:0000256" key="4">
    <source>
        <dbReference type="ARBA" id="ARBA00023136"/>
    </source>
</evidence>
<evidence type="ECO:0000256" key="7">
    <source>
        <dbReference type="SAM" id="SignalP"/>
    </source>
</evidence>
<dbReference type="AlphaFoldDB" id="A0AAP0MUC7"/>
<evidence type="ECO:0000256" key="2">
    <source>
        <dbReference type="ARBA" id="ARBA00022692"/>
    </source>
</evidence>
<organism evidence="9 10">
    <name type="scientific">Citrus x changshan-huyou</name>
    <dbReference type="NCBI Taxonomy" id="2935761"/>
    <lineage>
        <taxon>Eukaryota</taxon>
        <taxon>Viridiplantae</taxon>
        <taxon>Streptophyta</taxon>
        <taxon>Embryophyta</taxon>
        <taxon>Tracheophyta</taxon>
        <taxon>Spermatophyta</taxon>
        <taxon>Magnoliopsida</taxon>
        <taxon>eudicotyledons</taxon>
        <taxon>Gunneridae</taxon>
        <taxon>Pentapetalae</taxon>
        <taxon>rosids</taxon>
        <taxon>malvids</taxon>
        <taxon>Sapindales</taxon>
        <taxon>Rutaceae</taxon>
        <taxon>Aurantioideae</taxon>
        <taxon>Citrus</taxon>
    </lineage>
</organism>
<protein>
    <recommendedName>
        <fullName evidence="8">TMEM205-like domain-containing protein</fullName>
    </recommendedName>
</protein>
<keyword evidence="7" id="KW-0732">Signal</keyword>
<evidence type="ECO:0000256" key="3">
    <source>
        <dbReference type="ARBA" id="ARBA00022989"/>
    </source>
</evidence>
<feature type="transmembrane region" description="Helical" evidence="6">
    <location>
        <begin position="369"/>
        <end position="386"/>
    </location>
</feature>
<evidence type="ECO:0000313" key="9">
    <source>
        <dbReference type="EMBL" id="KAK9216505.1"/>
    </source>
</evidence>
<evidence type="ECO:0000256" key="6">
    <source>
        <dbReference type="SAM" id="Phobius"/>
    </source>
</evidence>
<accession>A0AAP0MUC7</accession>
<evidence type="ECO:0000259" key="8">
    <source>
        <dbReference type="Pfam" id="PF13664"/>
    </source>
</evidence>
<feature type="transmembrane region" description="Helical" evidence="6">
    <location>
        <begin position="332"/>
        <end position="357"/>
    </location>
</feature>
<keyword evidence="2 6" id="KW-0812">Transmembrane</keyword>
<feature type="region of interest" description="Disordered" evidence="5">
    <location>
        <begin position="437"/>
        <end position="475"/>
    </location>
</feature>
<name>A0AAP0MUC7_9ROSI</name>
<dbReference type="Gene3D" id="6.10.140.1430">
    <property type="match status" value="1"/>
</dbReference>
<sequence>MMNLVAICLVASSLAAAGVWSPSPSLEKENNKEEVIVMKEGHRVVVVEYDEHGRHNTKVSISPPDHDRYHIPKTASPASDIEQKMFSAAADALNNAEDTIKQASSLLPDIGQGSKPYDKGPGPGELICDAYGKCKHKIAGALEKAKGSLSGASHEVPAPHKGMAHEAKEVLSKTGHEFIDTKKQMDHEAKDAVRDAYGKAKETASEKAHRAKEAAKDALGKAKDTASEKAHEAKEAAKDALGKAKDTASQKAYEAKENLKDARAIGTTIRGDIARNVSEQVENVCESVEEKAKEARQGTEHAAKWIGQYSYGFLRYLGIPETLNALMGVINLLGFSTAYGMSVWVTFISSYVLAGTLPRHQFGMVQSKIYPVYFRAIACSIGWALLGHMPQLFSSKAGMFQGFNLLASILMVLINSIYLEPLATKVMFERMKVEKEEGKGRESQIGETSRVTENEQGTATERRAEGPAPVPVNPGQEELRTKMVKLSERLKTLNTYSSVLNLITLMSLTWHLVYLGQSLHTTCY</sequence>
<proteinExistence type="predicted"/>
<feature type="transmembrane region" description="Helical" evidence="6">
    <location>
        <begin position="398"/>
        <end position="419"/>
    </location>
</feature>
<dbReference type="Proteomes" id="UP001428341">
    <property type="component" value="Unassembled WGS sequence"/>
</dbReference>
<dbReference type="Pfam" id="PF13664">
    <property type="entry name" value="DUF4149"/>
    <property type="match status" value="1"/>
</dbReference>
<keyword evidence="3 6" id="KW-1133">Transmembrane helix</keyword>